<dbReference type="Proteomes" id="UP000504629">
    <property type="component" value="Unplaced"/>
</dbReference>
<protein>
    <submittedName>
        <fullName evidence="3">Uncharacterized protein LOC114240882</fullName>
    </submittedName>
</protein>
<feature type="compositionally biased region" description="Low complexity" evidence="1">
    <location>
        <begin position="56"/>
        <end position="81"/>
    </location>
</feature>
<gene>
    <name evidence="3" type="primary">LOC114240882</name>
</gene>
<accession>A0A6J2JDG7</accession>
<evidence type="ECO:0000313" key="2">
    <source>
        <dbReference type="Proteomes" id="UP000504629"/>
    </source>
</evidence>
<dbReference type="GeneID" id="114240882"/>
<name>A0A6J2JDG7_BOMMA</name>
<dbReference type="KEGG" id="bman:114240882"/>
<feature type="compositionally biased region" description="Basic residues" evidence="1">
    <location>
        <begin position="43"/>
        <end position="55"/>
    </location>
</feature>
<evidence type="ECO:0000256" key="1">
    <source>
        <dbReference type="SAM" id="MobiDB-lite"/>
    </source>
</evidence>
<keyword evidence="2" id="KW-1185">Reference proteome</keyword>
<sequence>MEMLQLMWNNGNTRQLRACERVELLCGSSRTFNKLTFNASLSSRRRTHTKQRRQRAATAARSRETAPAARRTARGNRGPRASPRGGRQSPRGDAGSRPHHSDITTCPTEMPSTTSYSARYDASSSFLRYPTLLMLSDRPSSV</sequence>
<evidence type="ECO:0000313" key="3">
    <source>
        <dbReference type="RefSeq" id="XP_028027358.1"/>
    </source>
</evidence>
<feature type="region of interest" description="Disordered" evidence="1">
    <location>
        <begin position="39"/>
        <end position="116"/>
    </location>
</feature>
<proteinExistence type="predicted"/>
<dbReference type="AlphaFoldDB" id="A0A6J2JDG7"/>
<dbReference type="RefSeq" id="XP_028027358.1">
    <property type="nucleotide sequence ID" value="XM_028171557.1"/>
</dbReference>
<organism evidence="2 3">
    <name type="scientific">Bombyx mandarina</name>
    <name type="common">Wild silk moth</name>
    <name type="synonym">Wild silkworm</name>
    <dbReference type="NCBI Taxonomy" id="7092"/>
    <lineage>
        <taxon>Eukaryota</taxon>
        <taxon>Metazoa</taxon>
        <taxon>Ecdysozoa</taxon>
        <taxon>Arthropoda</taxon>
        <taxon>Hexapoda</taxon>
        <taxon>Insecta</taxon>
        <taxon>Pterygota</taxon>
        <taxon>Neoptera</taxon>
        <taxon>Endopterygota</taxon>
        <taxon>Lepidoptera</taxon>
        <taxon>Glossata</taxon>
        <taxon>Ditrysia</taxon>
        <taxon>Bombycoidea</taxon>
        <taxon>Bombycidae</taxon>
        <taxon>Bombycinae</taxon>
        <taxon>Bombyx</taxon>
    </lineage>
</organism>
<feature type="compositionally biased region" description="Polar residues" evidence="1">
    <location>
        <begin position="103"/>
        <end position="116"/>
    </location>
</feature>
<reference evidence="3" key="1">
    <citation type="submission" date="2025-08" db="UniProtKB">
        <authorList>
            <consortium name="RefSeq"/>
        </authorList>
    </citation>
    <scope>IDENTIFICATION</scope>
    <source>
        <tissue evidence="3">Silk gland</tissue>
    </source>
</reference>